<dbReference type="AlphaFoldDB" id="A0A6J7TY68"/>
<protein>
    <submittedName>
        <fullName evidence="3">Unannotated protein</fullName>
    </submittedName>
</protein>
<dbReference type="Pfam" id="PF00561">
    <property type="entry name" value="Abhydrolase_1"/>
    <property type="match status" value="1"/>
</dbReference>
<dbReference type="InterPro" id="IPR000073">
    <property type="entry name" value="AB_hydrolase_1"/>
</dbReference>
<feature type="domain" description="AB hydrolase-1" evidence="1">
    <location>
        <begin position="26"/>
        <end position="266"/>
    </location>
</feature>
<dbReference type="EMBL" id="CAFBQO010000095">
    <property type="protein sequence ID" value="CAB5058012.1"/>
    <property type="molecule type" value="Genomic_DNA"/>
</dbReference>
<evidence type="ECO:0000313" key="2">
    <source>
        <dbReference type="EMBL" id="CAB4788854.1"/>
    </source>
</evidence>
<sequence length="281" mass="30621">MKNILLDSGEGRVLEVVTSGELSERAFVFHHGGFGCSEGMAPLYRAASDAGVFLIGITRGGYARSSRREGRRTFNYVNDTRVALDHFGVTEFVSFGWSSGGPAMVSDLQDSRCVGGIGIASDAPRVSEDWQSYLDKYLPANSDGVTSEGIEWDLEAARLLYGRDLEAYFDLLLCPADRGLVRGQYADELAEGIRIGMAPGLEGLLDDFESDADNWGIDLGAIKKPVALFQGTDDRFCTPAHGHYLRDNLGNAELVLIEGQGHLSIMYDHASDMVTKALTYF</sequence>
<accession>A0A6J7TY68</accession>
<dbReference type="EMBL" id="CAFAAF010000042">
    <property type="protein sequence ID" value="CAB4788854.1"/>
    <property type="molecule type" value="Genomic_DNA"/>
</dbReference>
<dbReference type="InterPro" id="IPR029058">
    <property type="entry name" value="AB_hydrolase_fold"/>
</dbReference>
<gene>
    <name evidence="2" type="ORF">UFOPK2978_00412</name>
    <name evidence="3" type="ORF">UFOPK4307_00694</name>
</gene>
<evidence type="ECO:0000259" key="1">
    <source>
        <dbReference type="Pfam" id="PF00561"/>
    </source>
</evidence>
<evidence type="ECO:0000313" key="3">
    <source>
        <dbReference type="EMBL" id="CAB5058012.1"/>
    </source>
</evidence>
<organism evidence="3">
    <name type="scientific">freshwater metagenome</name>
    <dbReference type="NCBI Taxonomy" id="449393"/>
    <lineage>
        <taxon>unclassified sequences</taxon>
        <taxon>metagenomes</taxon>
        <taxon>ecological metagenomes</taxon>
    </lineage>
</organism>
<name>A0A6J7TY68_9ZZZZ</name>
<dbReference type="SUPFAM" id="SSF53474">
    <property type="entry name" value="alpha/beta-Hydrolases"/>
    <property type="match status" value="1"/>
</dbReference>
<dbReference type="Gene3D" id="3.40.50.1820">
    <property type="entry name" value="alpha/beta hydrolase"/>
    <property type="match status" value="1"/>
</dbReference>
<reference evidence="3" key="1">
    <citation type="submission" date="2020-05" db="EMBL/GenBank/DDBJ databases">
        <authorList>
            <person name="Chiriac C."/>
            <person name="Salcher M."/>
            <person name="Ghai R."/>
            <person name="Kavagutti S V."/>
        </authorList>
    </citation>
    <scope>NUCLEOTIDE SEQUENCE</scope>
</reference>
<proteinExistence type="predicted"/>